<dbReference type="PANTHER" id="PTHR13108:SF9">
    <property type="entry name" value="CONDENSIN COMPLEX SUBUNIT 2"/>
    <property type="match status" value="1"/>
</dbReference>
<evidence type="ECO:0000256" key="10">
    <source>
        <dbReference type="ARBA" id="ARBA00023306"/>
    </source>
</evidence>
<keyword evidence="9" id="KW-0226">DNA condensation</keyword>
<dbReference type="InterPro" id="IPR022816">
    <property type="entry name" value="Condensin_barren_su2"/>
</dbReference>
<dbReference type="GO" id="GO:0005737">
    <property type="term" value="C:cytoplasm"/>
    <property type="evidence" value="ECO:0007669"/>
    <property type="project" value="UniProtKB-SubCell"/>
</dbReference>
<keyword evidence="5" id="KW-0158">Chromosome</keyword>
<dbReference type="AlphaFoldDB" id="A0A1E4S442"/>
<dbReference type="GeneID" id="30991490"/>
<comment type="subcellular location">
    <subcellularLocation>
        <location evidence="1">Chromosome</location>
    </subcellularLocation>
    <subcellularLocation>
        <location evidence="2">Cytoplasm</location>
    </subcellularLocation>
</comment>
<protein>
    <recommendedName>
        <fullName evidence="4">Condensin complex subunit 2</fullName>
    </recommendedName>
</protein>
<dbReference type="OrthoDB" id="362021at2759"/>
<evidence type="ECO:0000256" key="7">
    <source>
        <dbReference type="ARBA" id="ARBA00022618"/>
    </source>
</evidence>
<keyword evidence="6" id="KW-0963">Cytoplasm</keyword>
<dbReference type="RefSeq" id="XP_020071252.1">
    <property type="nucleotide sequence ID" value="XM_020217094.1"/>
</dbReference>
<evidence type="ECO:0000256" key="3">
    <source>
        <dbReference type="ARBA" id="ARBA00009471"/>
    </source>
</evidence>
<evidence type="ECO:0000256" key="5">
    <source>
        <dbReference type="ARBA" id="ARBA00022454"/>
    </source>
</evidence>
<evidence type="ECO:0000256" key="8">
    <source>
        <dbReference type="ARBA" id="ARBA00022776"/>
    </source>
</evidence>
<keyword evidence="10" id="KW-0131">Cell cycle</keyword>
<evidence type="ECO:0000313" key="11">
    <source>
        <dbReference type="EMBL" id="ODV74213.1"/>
    </source>
</evidence>
<keyword evidence="12" id="KW-1185">Reference proteome</keyword>
<dbReference type="Pfam" id="PF05786">
    <property type="entry name" value="Cnd2"/>
    <property type="match status" value="2"/>
</dbReference>
<dbReference type="EMBL" id="KV453928">
    <property type="protein sequence ID" value="ODV74213.1"/>
    <property type="molecule type" value="Genomic_DNA"/>
</dbReference>
<evidence type="ECO:0000256" key="1">
    <source>
        <dbReference type="ARBA" id="ARBA00004286"/>
    </source>
</evidence>
<keyword evidence="7" id="KW-0132">Cell division</keyword>
<accession>A0A1E4S442</accession>
<gene>
    <name evidence="11" type="ORF">CYBJADRAFT_183873</name>
</gene>
<name>A0A1E4S442_CYBJN</name>
<dbReference type="GO" id="GO:0051301">
    <property type="term" value="P:cell division"/>
    <property type="evidence" value="ECO:0007669"/>
    <property type="project" value="UniProtKB-KW"/>
</dbReference>
<evidence type="ECO:0000256" key="9">
    <source>
        <dbReference type="ARBA" id="ARBA00023067"/>
    </source>
</evidence>
<evidence type="ECO:0000256" key="6">
    <source>
        <dbReference type="ARBA" id="ARBA00022490"/>
    </source>
</evidence>
<evidence type="ECO:0000256" key="2">
    <source>
        <dbReference type="ARBA" id="ARBA00004496"/>
    </source>
</evidence>
<sequence>MAMDQVNPAEDFEKWIRMATDNKINAQNSWDLALIDYFHDLSVLRDGESINFQRASATLDGCVKIYSSRVDSAATETGRLISGLATRKRDQQEVNFDDNSEDEALTSAHRQKVHKSHNSKNTLLEFDQIKIKKMDLELYGDPLFKRALADFDEGGSKSLLLNMLNVDSRGKIVFDTTDSVKLTNDYDTADKPDELEPTDGKIIDDIKALGEKHLAGIFAASVTICPSVGQIRCVVDQKSSSGDLLKGLEDIELPEAPDYNVDHHHTTYQDFEISYGQTAELEPEQNNVTGVDKFPENRTSIFFDEGDNDFDDYGMSMQMLFDESKSYAREEDIMELEDPIINIPDDELLAYFDDNHRRNWTGPEHWKVKKIKQGLLRTESTTQHVPPTDTVRAKLHTFTIDFLSDHTPDQEKMFETAQGSSICIPKARWRSKDNNVLPDDRNFKTKDFITLFTKGTLLNMKFNHVRNIDNAIDESLYAECTQTKSRPTEINNPDFYNDNDAGFDDDYLQDDGLSAVPQILARNQTSQPLKYSRVSKKVDVKLLKDNMWSTLKSEILSSAPMPAETATISKTQELKFSQVVSDLGDKYDSNTKRDLSTSFCFICLLHLANENAFTITDNEDNSDLIIRDFPTPST</sequence>
<dbReference type="PIRSF" id="PIRSF017126">
    <property type="entry name" value="Condensin_H"/>
    <property type="match status" value="1"/>
</dbReference>
<dbReference type="GO" id="GO:0003682">
    <property type="term" value="F:chromatin binding"/>
    <property type="evidence" value="ECO:0007669"/>
    <property type="project" value="TreeGrafter"/>
</dbReference>
<keyword evidence="8" id="KW-0498">Mitosis</keyword>
<dbReference type="PANTHER" id="PTHR13108">
    <property type="entry name" value="CONDENSIN COMPLEX SUBUNIT 2"/>
    <property type="match status" value="1"/>
</dbReference>
<dbReference type="GO" id="GO:0007076">
    <property type="term" value="P:mitotic chromosome condensation"/>
    <property type="evidence" value="ECO:0007669"/>
    <property type="project" value="InterPro"/>
</dbReference>
<proteinExistence type="inferred from homology"/>
<dbReference type="STRING" id="983966.A0A1E4S442"/>
<dbReference type="OMA" id="FRKTCAD"/>
<comment type="similarity">
    <text evidence="3">Belongs to the CND2 (condensin subunit 2) family.</text>
</comment>
<dbReference type="GO" id="GO:0000796">
    <property type="term" value="C:condensin complex"/>
    <property type="evidence" value="ECO:0007669"/>
    <property type="project" value="InterPro"/>
</dbReference>
<evidence type="ECO:0000256" key="4">
    <source>
        <dbReference type="ARBA" id="ARBA00016065"/>
    </source>
</evidence>
<evidence type="ECO:0000313" key="12">
    <source>
        <dbReference type="Proteomes" id="UP000094389"/>
    </source>
</evidence>
<organism evidence="11 12">
    <name type="scientific">Cyberlindnera jadinii (strain ATCC 18201 / CBS 1600 / BCRC 20928 / JCM 3617 / NBRC 0987 / NRRL Y-1542)</name>
    <name type="common">Torula yeast</name>
    <name type="synonym">Candida utilis</name>
    <dbReference type="NCBI Taxonomy" id="983966"/>
    <lineage>
        <taxon>Eukaryota</taxon>
        <taxon>Fungi</taxon>
        <taxon>Dikarya</taxon>
        <taxon>Ascomycota</taxon>
        <taxon>Saccharomycotina</taxon>
        <taxon>Saccharomycetes</taxon>
        <taxon>Phaffomycetales</taxon>
        <taxon>Phaffomycetaceae</taxon>
        <taxon>Cyberlindnera</taxon>
    </lineage>
</organism>
<reference evidence="11 12" key="1">
    <citation type="journal article" date="2016" name="Proc. Natl. Acad. Sci. U.S.A.">
        <title>Comparative genomics of biotechnologically important yeasts.</title>
        <authorList>
            <person name="Riley R."/>
            <person name="Haridas S."/>
            <person name="Wolfe K.H."/>
            <person name="Lopes M.R."/>
            <person name="Hittinger C.T."/>
            <person name="Goeker M."/>
            <person name="Salamov A.A."/>
            <person name="Wisecaver J.H."/>
            <person name="Long T.M."/>
            <person name="Calvey C.H."/>
            <person name="Aerts A.L."/>
            <person name="Barry K.W."/>
            <person name="Choi C."/>
            <person name="Clum A."/>
            <person name="Coughlan A.Y."/>
            <person name="Deshpande S."/>
            <person name="Douglass A.P."/>
            <person name="Hanson S.J."/>
            <person name="Klenk H.-P."/>
            <person name="LaButti K.M."/>
            <person name="Lapidus A."/>
            <person name="Lindquist E.A."/>
            <person name="Lipzen A.M."/>
            <person name="Meier-Kolthoff J.P."/>
            <person name="Ohm R.A."/>
            <person name="Otillar R.P."/>
            <person name="Pangilinan J.L."/>
            <person name="Peng Y."/>
            <person name="Rokas A."/>
            <person name="Rosa C.A."/>
            <person name="Scheuner C."/>
            <person name="Sibirny A.A."/>
            <person name="Slot J.C."/>
            <person name="Stielow J.B."/>
            <person name="Sun H."/>
            <person name="Kurtzman C.P."/>
            <person name="Blackwell M."/>
            <person name="Grigoriev I.V."/>
            <person name="Jeffries T.W."/>
        </authorList>
    </citation>
    <scope>NUCLEOTIDE SEQUENCE [LARGE SCALE GENOMIC DNA]</scope>
    <source>
        <strain evidence="12">ATCC 18201 / CBS 1600 / BCRC 20928 / JCM 3617 / NBRC 0987 / NRRL Y-1542</strain>
    </source>
</reference>
<dbReference type="Proteomes" id="UP000094389">
    <property type="component" value="Unassembled WGS sequence"/>
</dbReference>